<keyword evidence="1" id="KW-0472">Membrane</keyword>
<evidence type="ECO:0000259" key="2">
    <source>
        <dbReference type="PROSITE" id="PS51352"/>
    </source>
</evidence>
<dbReference type="GO" id="GO:0045454">
    <property type="term" value="P:cell redox homeostasis"/>
    <property type="evidence" value="ECO:0007669"/>
    <property type="project" value="TreeGrafter"/>
</dbReference>
<organism evidence="4 5">
    <name type="scientific">Ligilactobacillus salivarius</name>
    <dbReference type="NCBI Taxonomy" id="1624"/>
    <lineage>
        <taxon>Bacteria</taxon>
        <taxon>Bacillati</taxon>
        <taxon>Bacillota</taxon>
        <taxon>Bacilli</taxon>
        <taxon>Lactobacillales</taxon>
        <taxon>Lactobacillaceae</taxon>
        <taxon>Ligilactobacillus</taxon>
    </lineage>
</organism>
<dbReference type="Pfam" id="PF00085">
    <property type="entry name" value="Thioredoxin"/>
    <property type="match status" value="1"/>
</dbReference>
<dbReference type="InterPro" id="IPR013766">
    <property type="entry name" value="Thioredoxin_domain"/>
</dbReference>
<dbReference type="Gene3D" id="3.40.30.10">
    <property type="entry name" value="Glutaredoxin"/>
    <property type="match status" value="1"/>
</dbReference>
<geneLocation type="plasmid" evidence="4">
    <name>pLS_2</name>
</geneLocation>
<evidence type="ECO:0000256" key="1">
    <source>
        <dbReference type="SAM" id="Phobius"/>
    </source>
</evidence>
<feature type="domain" description="Thioredoxin" evidence="2">
    <location>
        <begin position="35"/>
        <end position="153"/>
    </location>
</feature>
<proteinExistence type="predicted"/>
<geneLocation type="plasmid" evidence="3">
    <name>pLS_1</name>
</geneLocation>
<keyword evidence="4" id="KW-0614">Plasmid</keyword>
<accession>A0A1D7TUC7</accession>
<evidence type="ECO:0000313" key="3">
    <source>
        <dbReference type="EMBL" id="AOO74331.1"/>
    </source>
</evidence>
<gene>
    <name evidence="3" type="ORF">BHF65_08575</name>
    <name evidence="4" type="ORF">BHF65_09860</name>
</gene>
<dbReference type="InterPro" id="IPR036249">
    <property type="entry name" value="Thioredoxin-like_sf"/>
</dbReference>
<keyword evidence="1" id="KW-1133">Transmembrane helix</keyword>
<dbReference type="EMBL" id="CP017109">
    <property type="protein sequence ID" value="AOO74571.1"/>
    <property type="molecule type" value="Genomic_DNA"/>
</dbReference>
<dbReference type="CDD" id="cd02947">
    <property type="entry name" value="TRX_family"/>
    <property type="match status" value="1"/>
</dbReference>
<evidence type="ECO:0000313" key="5">
    <source>
        <dbReference type="Proteomes" id="UP000094723"/>
    </source>
</evidence>
<geneLocation type="plasmid" evidence="5">
    <name>pls_2 sequence</name>
</geneLocation>
<geneLocation type="plasmid" evidence="5">
    <name>pls_1 sequence</name>
</geneLocation>
<name>A0A1D7TUC7_9LACO</name>
<dbReference type="RefSeq" id="WP_069469539.1">
    <property type="nucleotide sequence ID" value="NZ_CP017108.1"/>
</dbReference>
<dbReference type="PANTHER" id="PTHR43601">
    <property type="entry name" value="THIOREDOXIN, MITOCHONDRIAL"/>
    <property type="match status" value="1"/>
</dbReference>
<dbReference type="EMBL" id="CP017108">
    <property type="protein sequence ID" value="AOO74331.1"/>
    <property type="molecule type" value="Genomic_DNA"/>
</dbReference>
<dbReference type="PROSITE" id="PS51352">
    <property type="entry name" value="THIOREDOXIN_2"/>
    <property type="match status" value="1"/>
</dbReference>
<keyword evidence="1" id="KW-0812">Transmembrane</keyword>
<dbReference type="Proteomes" id="UP000094723">
    <property type="component" value="Plasmid pLS_1"/>
</dbReference>
<reference evidence="4 5" key="1">
    <citation type="submission" date="2016-09" db="EMBL/GenBank/DDBJ databases">
        <title>Complete Genome Sequence of Lactobacillus salivarius Jin.</title>
        <authorList>
            <person name="Jin N."/>
            <person name="Li C."/>
            <person name="Wang M."/>
            <person name="Ren D."/>
            <person name="Di Y."/>
            <person name="Pan R."/>
            <person name="Du S."/>
            <person name="Lu H."/>
            <person name="Li X."/>
            <person name="Tian M."/>
        </authorList>
    </citation>
    <scope>NUCLEOTIDE SEQUENCE [LARGE SCALE GENOMIC DNA]</scope>
    <source>
        <strain evidence="4 5">CICC 23174</strain>
        <plasmid evidence="3">pLS_1</plasmid>
        <plasmid evidence="5">pls_1 sequence</plasmid>
        <plasmid evidence="4">pLS_2</plasmid>
        <plasmid evidence="5">pls_2 sequence</plasmid>
    </source>
</reference>
<dbReference type="AlphaFoldDB" id="A0A1D7TUC7"/>
<feature type="transmembrane region" description="Helical" evidence="1">
    <location>
        <begin position="14"/>
        <end position="35"/>
    </location>
</feature>
<dbReference type="PANTHER" id="PTHR43601:SF3">
    <property type="entry name" value="THIOREDOXIN, MITOCHONDRIAL"/>
    <property type="match status" value="1"/>
</dbReference>
<evidence type="ECO:0000313" key="4">
    <source>
        <dbReference type="EMBL" id="AOO74571.1"/>
    </source>
</evidence>
<protein>
    <submittedName>
        <fullName evidence="4">Thiol reductase thioredoxin</fullName>
    </submittedName>
</protein>
<dbReference type="Proteomes" id="UP000094723">
    <property type="component" value="Plasmid pLS_2"/>
</dbReference>
<dbReference type="SUPFAM" id="SSF52833">
    <property type="entry name" value="Thioredoxin-like"/>
    <property type="match status" value="1"/>
</dbReference>
<sequence>MSEEEKKRYRNRKIVTVIVMGILVLIFGFIGLLQLNSLKRTPTSERKEAINSNIPTIVMFYSKTCPDCKKVIGTVKLARFKSYGNPTRQDYGVAFVEVNTPDDKDLVNQYHITKTPTFMIFKNGQPQVIGSANGFDVFQYAGTDKEQIKSLYTNLVLKQGGDSQ</sequence>